<reference evidence="2 3" key="1">
    <citation type="submission" date="2020-08" db="EMBL/GenBank/DDBJ databases">
        <title>Genomic Encyclopedia of Type Strains, Phase III (KMG-III): the genomes of soil and plant-associated and newly described type strains.</title>
        <authorList>
            <person name="Whitman W."/>
        </authorList>
    </citation>
    <scope>NUCLEOTIDE SEQUENCE [LARGE SCALE GENOMIC DNA]</scope>
    <source>
        <strain evidence="2 3">CECT 8654</strain>
    </source>
</reference>
<feature type="region of interest" description="Disordered" evidence="1">
    <location>
        <begin position="97"/>
        <end position="123"/>
    </location>
</feature>
<dbReference type="AlphaFoldDB" id="A0A7W4W288"/>
<dbReference type="EMBL" id="JACHWY010000001">
    <property type="protein sequence ID" value="MBB3046105.1"/>
    <property type="molecule type" value="Genomic_DNA"/>
</dbReference>
<evidence type="ECO:0000313" key="2">
    <source>
        <dbReference type="EMBL" id="MBB3046105.1"/>
    </source>
</evidence>
<accession>A0A7W4W288</accession>
<protein>
    <submittedName>
        <fullName evidence="2">Septal ring factor EnvC (AmiA/AmiB activator)</fullName>
    </submittedName>
</protein>
<dbReference type="Proteomes" id="UP000537130">
    <property type="component" value="Unassembled WGS sequence"/>
</dbReference>
<organism evidence="2 3">
    <name type="scientific">Litorivivens lipolytica</name>
    <dbReference type="NCBI Taxonomy" id="1524264"/>
    <lineage>
        <taxon>Bacteria</taxon>
        <taxon>Pseudomonadati</taxon>
        <taxon>Pseudomonadota</taxon>
        <taxon>Gammaproteobacteria</taxon>
        <taxon>Litorivivens</taxon>
    </lineage>
</organism>
<sequence length="123" mass="13928">MNRWLVPVLCAVVLALVCVQVFFIQNNRAFQRNVASELAAVKTELAETREENRELRAALEELQSSDLDVIVEEAGDALVTGWNSMLDVLESELRKAEEAMRERRERNDSKSETPQNSNPPAEQ</sequence>
<dbReference type="RefSeq" id="WP_183408811.1">
    <property type="nucleotide sequence ID" value="NZ_JACHWY010000001.1"/>
</dbReference>
<proteinExistence type="predicted"/>
<name>A0A7W4W288_9GAMM</name>
<feature type="compositionally biased region" description="Basic and acidic residues" evidence="1">
    <location>
        <begin position="97"/>
        <end position="111"/>
    </location>
</feature>
<gene>
    <name evidence="2" type="ORF">FHR99_000341</name>
</gene>
<evidence type="ECO:0000256" key="1">
    <source>
        <dbReference type="SAM" id="MobiDB-lite"/>
    </source>
</evidence>
<feature type="compositionally biased region" description="Polar residues" evidence="1">
    <location>
        <begin position="112"/>
        <end position="123"/>
    </location>
</feature>
<keyword evidence="3" id="KW-1185">Reference proteome</keyword>
<evidence type="ECO:0000313" key="3">
    <source>
        <dbReference type="Proteomes" id="UP000537130"/>
    </source>
</evidence>
<comment type="caution">
    <text evidence="2">The sequence shown here is derived from an EMBL/GenBank/DDBJ whole genome shotgun (WGS) entry which is preliminary data.</text>
</comment>